<dbReference type="GO" id="GO:0080120">
    <property type="term" value="P:CAAX-box protein maturation"/>
    <property type="evidence" value="ECO:0007669"/>
    <property type="project" value="UniProtKB-ARBA"/>
</dbReference>
<evidence type="ECO:0000313" key="5">
    <source>
        <dbReference type="Proteomes" id="UP000061546"/>
    </source>
</evidence>
<protein>
    <recommendedName>
        <fullName evidence="3">CAAX prenyl protease 2/Lysostaphin resistance protein A-like domain-containing protein</fullName>
    </recommendedName>
</protein>
<dbReference type="KEGG" id="lhi:JP39_00730"/>
<dbReference type="PANTHER" id="PTHR36435:SF1">
    <property type="entry name" value="CAAX AMINO TERMINAL PROTEASE FAMILY PROTEIN"/>
    <property type="match status" value="1"/>
</dbReference>
<gene>
    <name evidence="4" type="ORF">JP39_00730</name>
</gene>
<evidence type="ECO:0000313" key="4">
    <source>
        <dbReference type="EMBL" id="ALB28016.1"/>
    </source>
</evidence>
<dbReference type="RefSeq" id="WP_041501008.1">
    <property type="nucleotide sequence ID" value="NZ_BJDV01000009.1"/>
</dbReference>
<dbReference type="OrthoDB" id="2233577at2"/>
<name>A0A0K2L9Q0_9LACO</name>
<keyword evidence="2" id="KW-1133">Transmembrane helix</keyword>
<comment type="similarity">
    <text evidence="1">Belongs to the UPF0177 family.</text>
</comment>
<keyword evidence="5" id="KW-1185">Reference proteome</keyword>
<dbReference type="Proteomes" id="UP000061546">
    <property type="component" value="Chromosome"/>
</dbReference>
<feature type="transmembrane region" description="Helical" evidence="2">
    <location>
        <begin position="152"/>
        <end position="175"/>
    </location>
</feature>
<feature type="transmembrane region" description="Helical" evidence="2">
    <location>
        <begin position="7"/>
        <end position="26"/>
    </location>
</feature>
<organism evidence="4 5">
    <name type="scientific">Companilactobacillus heilongjiangensis</name>
    <dbReference type="NCBI Taxonomy" id="1074467"/>
    <lineage>
        <taxon>Bacteria</taxon>
        <taxon>Bacillati</taxon>
        <taxon>Bacillota</taxon>
        <taxon>Bacilli</taxon>
        <taxon>Lactobacillales</taxon>
        <taxon>Lactobacillaceae</taxon>
        <taxon>Companilactobacillus</taxon>
    </lineage>
</organism>
<accession>A0A0K2L9Q0</accession>
<feature type="domain" description="CAAX prenyl protease 2/Lysostaphin resistance protein A-like" evidence="3">
    <location>
        <begin position="93"/>
        <end position="192"/>
    </location>
</feature>
<sequence>MSKNLEKFFTAFILLPLCLFLIPSLIFWSPQSYQQISCDLIALIMVIILNKTWLHVEVNFFSGKRPFNQFLNAIPALVLLLLTKNPFVLSIKSPVLMGFMTILMIAICEEYIYRGILIPLSLRLTNNRLFISVLISSIGFAFAHIVNFEHGSFLVVLSQIILAFATGMLFGTLYLKSKNLSLVIVLHFISDLPLLASNGSAAVLTNSQTYGILMIVLVISLIACLISLVQLHRFSKKSSPIT</sequence>
<reference evidence="4 5" key="1">
    <citation type="submission" date="2015-08" db="EMBL/GenBank/DDBJ databases">
        <title>Genomic sequence of Lactobacillus heilongjiangensis DSM 28069, isolated from Chinese traditional pickle.</title>
        <authorList>
            <person name="Jiang X."/>
            <person name="Zheng B."/>
            <person name="Cheng H."/>
        </authorList>
    </citation>
    <scope>NUCLEOTIDE SEQUENCE [LARGE SCALE GENOMIC DNA]</scope>
    <source>
        <strain evidence="4 5">DSM 28069</strain>
    </source>
</reference>
<proteinExistence type="inferred from homology"/>
<keyword evidence="2" id="KW-0812">Transmembrane</keyword>
<feature type="transmembrane region" description="Helical" evidence="2">
    <location>
        <begin position="70"/>
        <end position="89"/>
    </location>
</feature>
<evidence type="ECO:0000256" key="2">
    <source>
        <dbReference type="SAM" id="Phobius"/>
    </source>
</evidence>
<dbReference type="Pfam" id="PF02517">
    <property type="entry name" value="Rce1-like"/>
    <property type="match status" value="1"/>
</dbReference>
<dbReference type="InterPro" id="IPR003675">
    <property type="entry name" value="Rce1/LyrA-like_dom"/>
</dbReference>
<feature type="transmembrane region" description="Helical" evidence="2">
    <location>
        <begin position="210"/>
        <end position="229"/>
    </location>
</feature>
<feature type="transmembrane region" description="Helical" evidence="2">
    <location>
        <begin position="95"/>
        <end position="117"/>
    </location>
</feature>
<evidence type="ECO:0000256" key="1">
    <source>
        <dbReference type="ARBA" id="ARBA00009067"/>
    </source>
</evidence>
<dbReference type="InterPro" id="IPR052710">
    <property type="entry name" value="CAAX_protease"/>
</dbReference>
<feature type="transmembrane region" description="Helical" evidence="2">
    <location>
        <begin position="129"/>
        <end position="146"/>
    </location>
</feature>
<dbReference type="AlphaFoldDB" id="A0A0K2L9Q0"/>
<keyword evidence="2" id="KW-0472">Membrane</keyword>
<dbReference type="EMBL" id="CP012559">
    <property type="protein sequence ID" value="ALB28016.1"/>
    <property type="molecule type" value="Genomic_DNA"/>
</dbReference>
<feature type="transmembrane region" description="Helical" evidence="2">
    <location>
        <begin position="182"/>
        <end position="204"/>
    </location>
</feature>
<evidence type="ECO:0000259" key="3">
    <source>
        <dbReference type="Pfam" id="PF02517"/>
    </source>
</evidence>
<dbReference type="STRING" id="1074467.JP39_00730"/>
<dbReference type="GO" id="GO:0004175">
    <property type="term" value="F:endopeptidase activity"/>
    <property type="evidence" value="ECO:0007669"/>
    <property type="project" value="UniProtKB-ARBA"/>
</dbReference>
<dbReference type="PANTHER" id="PTHR36435">
    <property type="entry name" value="SLR1288 PROTEIN"/>
    <property type="match status" value="1"/>
</dbReference>